<evidence type="ECO:0008006" key="4">
    <source>
        <dbReference type="Google" id="ProtNLM"/>
    </source>
</evidence>
<feature type="region of interest" description="Disordered" evidence="1">
    <location>
        <begin position="47"/>
        <end position="68"/>
    </location>
</feature>
<gene>
    <name evidence="2" type="ORF">LK12_06725</name>
</gene>
<proteinExistence type="predicted"/>
<dbReference type="RefSeq" id="WP_039280934.1">
    <property type="nucleotide sequence ID" value="NZ_JTDI01000002.1"/>
</dbReference>
<dbReference type="EMBL" id="JTDI01000002">
    <property type="protein sequence ID" value="KHK92484.1"/>
    <property type="molecule type" value="Genomic_DNA"/>
</dbReference>
<dbReference type="Pfam" id="PF09998">
    <property type="entry name" value="DUF2239"/>
    <property type="match status" value="1"/>
</dbReference>
<accession>A0A0B1ZSK4</accession>
<reference evidence="2 3" key="1">
    <citation type="submission" date="2014-10" db="EMBL/GenBank/DDBJ databases">
        <title>Genome sequence of Novosphingobium malaysiense MUSC 273(T).</title>
        <authorList>
            <person name="Lee L.-H."/>
        </authorList>
    </citation>
    <scope>NUCLEOTIDE SEQUENCE [LARGE SCALE GENOMIC DNA]</scope>
    <source>
        <strain evidence="2 3">MUSC 273</strain>
    </source>
</reference>
<organism evidence="2 3">
    <name type="scientific">Novosphingobium malaysiense</name>
    <dbReference type="NCBI Taxonomy" id="1348853"/>
    <lineage>
        <taxon>Bacteria</taxon>
        <taxon>Pseudomonadati</taxon>
        <taxon>Pseudomonadota</taxon>
        <taxon>Alphaproteobacteria</taxon>
        <taxon>Sphingomonadales</taxon>
        <taxon>Sphingomonadaceae</taxon>
        <taxon>Novosphingobium</taxon>
    </lineage>
</organism>
<evidence type="ECO:0000313" key="3">
    <source>
        <dbReference type="Proteomes" id="UP000031057"/>
    </source>
</evidence>
<protein>
    <recommendedName>
        <fullName evidence="4">DUF2239 domain-containing protein</fullName>
    </recommendedName>
</protein>
<comment type="caution">
    <text evidence="2">The sequence shown here is derived from an EMBL/GenBank/DDBJ whole genome shotgun (WGS) entry which is preliminary data.</text>
</comment>
<name>A0A0B1ZSK4_9SPHN</name>
<dbReference type="InterPro" id="IPR018715">
    <property type="entry name" value="DUF2239"/>
</dbReference>
<sequence length="177" mass="19660">MTGHCTAFHDNTRIAQGTRSELVAALRGREDGLLVFEDATGKIVDLDWRGEPEATAPAPPPRKRGRPKLGVVPREVTLLPRHWEWLNRQPGGASRALRRLVDDARKADGGRSARRAAQERTYRFLSAIAGDFPHFEEATRRLFADDPDGFASTIAGWPVDVQQYAKTLLQPPEGDEP</sequence>
<dbReference type="OrthoDB" id="282960at2"/>
<keyword evidence="3" id="KW-1185">Reference proteome</keyword>
<dbReference type="AlphaFoldDB" id="A0A0B1ZSK4"/>
<evidence type="ECO:0000256" key="1">
    <source>
        <dbReference type="SAM" id="MobiDB-lite"/>
    </source>
</evidence>
<dbReference type="STRING" id="1348853.LK12_06725"/>
<evidence type="ECO:0000313" key="2">
    <source>
        <dbReference type="EMBL" id="KHK92484.1"/>
    </source>
</evidence>
<dbReference type="Proteomes" id="UP000031057">
    <property type="component" value="Unassembled WGS sequence"/>
</dbReference>